<dbReference type="EMBL" id="LBOI01000011">
    <property type="protein sequence ID" value="KKP31320.1"/>
    <property type="molecule type" value="Genomic_DNA"/>
</dbReference>
<keyword evidence="1" id="KW-1133">Transmembrane helix</keyword>
<evidence type="ECO:0000313" key="2">
    <source>
        <dbReference type="EMBL" id="KKP31320.1"/>
    </source>
</evidence>
<keyword evidence="1" id="KW-0472">Membrane</keyword>
<keyword evidence="1" id="KW-0812">Transmembrane</keyword>
<gene>
    <name evidence="2" type="ORF">UR21_C0011G0001</name>
</gene>
<protein>
    <recommendedName>
        <fullName evidence="4">Glycosyltransferase RgtA/B/C/D-like domain-containing protein</fullName>
    </recommendedName>
</protein>
<feature type="transmembrane region" description="Helical" evidence="1">
    <location>
        <begin position="137"/>
        <end position="156"/>
    </location>
</feature>
<evidence type="ECO:0008006" key="4">
    <source>
        <dbReference type="Google" id="ProtNLM"/>
    </source>
</evidence>
<feature type="non-terminal residue" evidence="2">
    <location>
        <position position="1"/>
    </location>
</feature>
<accession>A0A0G0AXN4</accession>
<proteinExistence type="predicted"/>
<name>A0A0G0AXN4_9BACT</name>
<dbReference type="AlphaFoldDB" id="A0A0G0AXN4"/>
<evidence type="ECO:0000256" key="1">
    <source>
        <dbReference type="SAM" id="Phobius"/>
    </source>
</evidence>
<feature type="transmembrane region" description="Helical" evidence="1">
    <location>
        <begin position="87"/>
        <end position="108"/>
    </location>
</feature>
<reference evidence="2 3" key="1">
    <citation type="journal article" date="2015" name="Nature">
        <title>rRNA introns, odd ribosomes, and small enigmatic genomes across a large radiation of phyla.</title>
        <authorList>
            <person name="Brown C.T."/>
            <person name="Hug L.A."/>
            <person name="Thomas B.C."/>
            <person name="Sharon I."/>
            <person name="Castelle C.J."/>
            <person name="Singh A."/>
            <person name="Wilkins M.J."/>
            <person name="Williams K.H."/>
            <person name="Banfield J.F."/>
        </authorList>
    </citation>
    <scope>NUCLEOTIDE SEQUENCE [LARGE SCALE GENOMIC DNA]</scope>
</reference>
<dbReference type="Proteomes" id="UP000034803">
    <property type="component" value="Unassembled WGS sequence"/>
</dbReference>
<comment type="caution">
    <text evidence="2">The sequence shown here is derived from an EMBL/GenBank/DDBJ whole genome shotgun (WGS) entry which is preliminary data.</text>
</comment>
<feature type="transmembrane region" description="Helical" evidence="1">
    <location>
        <begin position="114"/>
        <end position="130"/>
    </location>
</feature>
<feature type="transmembrane region" description="Helical" evidence="1">
    <location>
        <begin position="52"/>
        <end position="75"/>
    </location>
</feature>
<evidence type="ECO:0000313" key="3">
    <source>
        <dbReference type="Proteomes" id="UP000034803"/>
    </source>
</evidence>
<organism evidence="2 3">
    <name type="scientific">Candidatus Woesebacteria bacterium GW2011_GWC2_31_9</name>
    <dbReference type="NCBI Taxonomy" id="1618586"/>
    <lineage>
        <taxon>Bacteria</taxon>
        <taxon>Candidatus Woeseibacteriota</taxon>
    </lineage>
</organism>
<sequence length="316" mass="37082">GYWYIKNIIIYGNPIYPFLFPCWGKYAMDCNTGASFFGEWTTKINLVNIKSIILSLIPGGKPIVIMALLSTFSIFCKKFVKEKKLVVFYLFIFIFELISLRLLSGFYIRYHQHMQILILLSITISSYIFIKSNMFPKFVKIIVAVLFLLSIIRNYIIVVNKTNSLVTLTWNEINYSIGKDDIYNWIKFRLPRVYDAVIWCENPPGGIVSLARYDPDMIWYDDEGYMRSFLINCYYGGQTLDTTSLETIKSSAIEKKIEFWTVTPSKCIEDKEVKSKYWYEGPKETKMRHDNNFVVCNSTQIKENLFFFSYKALNEK</sequence>